<dbReference type="Proteomes" id="UP000026901">
    <property type="component" value="Segment"/>
</dbReference>
<dbReference type="EMBL" id="KJ489398">
    <property type="protein sequence ID" value="AHZ09890.1"/>
    <property type="molecule type" value="Genomic_DNA"/>
</dbReference>
<dbReference type="RefSeq" id="YP_009035687.1">
    <property type="nucleotide sequence ID" value="NC_024207.1"/>
</dbReference>
<protein>
    <submittedName>
        <fullName evidence="1">Uncharacterized protein</fullName>
    </submittedName>
</protein>
<evidence type="ECO:0000313" key="2">
    <source>
        <dbReference type="Proteomes" id="UP000026901"/>
    </source>
</evidence>
<dbReference type="KEGG" id="vg:19525507"/>
<reference evidence="2" key="1">
    <citation type="submission" date="2014-09" db="EMBL/GenBank/DDBJ databases">
        <authorList>
            <person name="Sauder A.B."/>
            <person name="McKenzie Q.R."/>
            <person name="Temple L.M."/>
            <person name="Alexis B.K."/>
            <person name="Al-Atrache Z."/>
            <person name="Lewis L.O."/>
            <person name="Loesser-Casey K.E."/>
            <person name="Mitchell K.J."/>
        </authorList>
    </citation>
    <scope>NUCLEOTIDE SEQUENCE [LARGE SCALE GENOMIC DNA]</scope>
</reference>
<dbReference type="GeneID" id="19525507"/>
<keyword evidence="2" id="KW-1185">Reference proteome</keyword>
<sequence length="90" mass="10573">MLHVVRFYSDLDECYRFRVFSSDDMVEITGKGFADFHKDVVYKFYGKSYILEKEVNWYSHHEFIFTEVCSTPTSLLGGWVVTANKEEALV</sequence>
<accession>A0A024B0B8</accession>
<proteinExistence type="predicted"/>
<organism evidence="1 2">
    <name type="scientific">Bacillus phage Evoli</name>
    <dbReference type="NCBI Taxonomy" id="1486658"/>
    <lineage>
        <taxon>Viruses</taxon>
        <taxon>Duplodnaviria</taxon>
        <taxon>Heunggongvirae</taxon>
        <taxon>Uroviricota</taxon>
        <taxon>Caudoviricetes</taxon>
        <taxon>Herelleviridae</taxon>
        <taxon>Bastillevirinae</taxon>
        <taxon>Bastillevirus</taxon>
        <taxon>Bastillevirus evoli</taxon>
    </lineage>
</organism>
<evidence type="ECO:0000313" key="1">
    <source>
        <dbReference type="EMBL" id="AHZ09890.1"/>
    </source>
</evidence>
<name>A0A024B0B8_9CAUD</name>